<dbReference type="EMBL" id="CP128401">
    <property type="protein sequence ID" value="WJW70138.1"/>
    <property type="molecule type" value="Genomic_DNA"/>
</dbReference>
<evidence type="ECO:0000313" key="4">
    <source>
        <dbReference type="Proteomes" id="UP000521676"/>
    </source>
</evidence>
<dbReference type="Proteomes" id="UP000521676">
    <property type="component" value="Unassembled WGS sequence"/>
</dbReference>
<geneLocation type="plasmid" evidence="3 5">
    <name>unnamed1</name>
</geneLocation>
<dbReference type="InterPro" id="IPR003731">
    <property type="entry name" value="Di-Nase_FeMo-co_biosynth"/>
</dbReference>
<dbReference type="InterPro" id="IPR051840">
    <property type="entry name" value="NifX/NifY_domain"/>
</dbReference>
<accession>A0A8T7M469</accession>
<dbReference type="AlphaFoldDB" id="A0A8T7M469"/>
<evidence type="ECO:0000259" key="1">
    <source>
        <dbReference type="Pfam" id="PF02579"/>
    </source>
</evidence>
<name>A0A8T7M469_9CHLR</name>
<dbReference type="Pfam" id="PF02579">
    <property type="entry name" value="Nitro_FeMo-Co"/>
    <property type="match status" value="1"/>
</dbReference>
<dbReference type="RefSeq" id="WP_341472018.1">
    <property type="nucleotide sequence ID" value="NZ_CP128401.1"/>
</dbReference>
<gene>
    <name evidence="2" type="ORF">HXX08_13505</name>
    <name evidence="3" type="ORF">OZ401_004644</name>
</gene>
<dbReference type="PANTHER" id="PTHR33937:SF2">
    <property type="entry name" value="DINITROGENASE IRON-MOLYBDENUM COFACTOR BIOSYNTHESIS DOMAIN-CONTAINING PROTEIN"/>
    <property type="match status" value="1"/>
</dbReference>
<proteinExistence type="predicted"/>
<dbReference type="Gene3D" id="3.30.420.130">
    <property type="entry name" value="Dinitrogenase iron-molybdenum cofactor biosynthesis domain"/>
    <property type="match status" value="1"/>
</dbReference>
<evidence type="ECO:0000313" key="2">
    <source>
        <dbReference type="EMBL" id="NWJ46877.1"/>
    </source>
</evidence>
<protein>
    <submittedName>
        <fullName evidence="2">Dinitrogenase iron-molybdenum cofactor biosynthesis protein</fullName>
    </submittedName>
    <submittedName>
        <fullName evidence="3">NifB/NifX family molybdenum-iron cluster-binding protein</fullName>
    </submittedName>
</protein>
<dbReference type="InterPro" id="IPR036105">
    <property type="entry name" value="DiNase_FeMo-co_biosyn_sf"/>
</dbReference>
<evidence type="ECO:0000313" key="3">
    <source>
        <dbReference type="EMBL" id="WJW70138.1"/>
    </source>
</evidence>
<dbReference type="Proteomes" id="UP001431572">
    <property type="component" value="Plasmid unnamed1"/>
</dbReference>
<organism evidence="2 4">
    <name type="scientific">Candidatus Chlorohelix allophototropha</name>
    <dbReference type="NCBI Taxonomy" id="3003348"/>
    <lineage>
        <taxon>Bacteria</taxon>
        <taxon>Bacillati</taxon>
        <taxon>Chloroflexota</taxon>
        <taxon>Chloroflexia</taxon>
        <taxon>Candidatus Chloroheliales</taxon>
        <taxon>Candidatus Chloroheliaceae</taxon>
        <taxon>Candidatus Chlorohelix</taxon>
    </lineage>
</organism>
<dbReference type="EMBL" id="JACATZ010000001">
    <property type="protein sequence ID" value="NWJ46877.1"/>
    <property type="molecule type" value="Genomic_DNA"/>
</dbReference>
<dbReference type="SUPFAM" id="SSF53146">
    <property type="entry name" value="Nitrogenase accessory factor-like"/>
    <property type="match status" value="1"/>
</dbReference>
<keyword evidence="3" id="KW-0614">Plasmid</keyword>
<keyword evidence="5" id="KW-1185">Reference proteome</keyword>
<reference evidence="3" key="2">
    <citation type="journal article" date="2024" name="Nature">
        <title>Anoxygenic phototroph of the Chloroflexota uses a type I reaction centre.</title>
        <authorList>
            <person name="Tsuji J.M."/>
            <person name="Shaw N.A."/>
            <person name="Nagashima S."/>
            <person name="Venkiteswaran J.J."/>
            <person name="Schiff S.L."/>
            <person name="Watanabe T."/>
            <person name="Fukui M."/>
            <person name="Hanada S."/>
            <person name="Tank M."/>
            <person name="Neufeld J.D."/>
        </authorList>
    </citation>
    <scope>NUCLEOTIDE SEQUENCE</scope>
    <source>
        <strain evidence="3">L227-S17</strain>
        <plasmid evidence="3 5">unnamed1</plasmid>
    </source>
</reference>
<dbReference type="CDD" id="cd00562">
    <property type="entry name" value="NifX_NifB"/>
    <property type="match status" value="1"/>
</dbReference>
<reference evidence="2 4" key="1">
    <citation type="submission" date="2020-06" db="EMBL/GenBank/DDBJ databases">
        <title>Anoxygenic phototrophic Chloroflexota member uses a Type I reaction center.</title>
        <authorList>
            <person name="Tsuji J.M."/>
            <person name="Shaw N.A."/>
            <person name="Nagashima S."/>
            <person name="Venkiteswaran J."/>
            <person name="Schiff S.L."/>
            <person name="Hanada S."/>
            <person name="Tank M."/>
            <person name="Neufeld J.D."/>
        </authorList>
    </citation>
    <scope>NUCLEOTIDE SEQUENCE [LARGE SCALE GENOMIC DNA]</scope>
    <source>
        <strain evidence="2">L227-S17</strain>
    </source>
</reference>
<feature type="domain" description="Dinitrogenase iron-molybdenum cofactor biosynthesis" evidence="1">
    <location>
        <begin position="11"/>
        <end position="105"/>
    </location>
</feature>
<sequence>MGLKIAVASWDGEHITQHFGRAEQFLIYEIENGDYKCVETRLNQPGCNGRKHEVSLLEQSAELLSDCAVVLVSRIGPGAKAMLDAYGILAMESPVFVDEALSRLISSKYFNNLISGETLNVKED</sequence>
<evidence type="ECO:0000313" key="5">
    <source>
        <dbReference type="Proteomes" id="UP001431572"/>
    </source>
</evidence>
<dbReference type="PANTHER" id="PTHR33937">
    <property type="entry name" value="IRON-MOLYBDENUM PROTEIN-RELATED-RELATED"/>
    <property type="match status" value="1"/>
</dbReference>